<keyword evidence="2" id="KW-1185">Reference proteome</keyword>
<accession>A0ABZ0L5L0</accession>
<dbReference type="Proteomes" id="UP001303902">
    <property type="component" value="Chromosome"/>
</dbReference>
<dbReference type="EMBL" id="CP129118">
    <property type="protein sequence ID" value="WOV86876.1"/>
    <property type="molecule type" value="Genomic_DNA"/>
</dbReference>
<evidence type="ECO:0000313" key="1">
    <source>
        <dbReference type="EMBL" id="WOV86876.1"/>
    </source>
</evidence>
<name>A0ABZ0L5L0_9BACL</name>
<protein>
    <submittedName>
        <fullName evidence="1">Uncharacterized protein</fullName>
    </submittedName>
</protein>
<sequence length="159" mass="19148">MTKEIVAVEFIMKTYDTSKMDMWSKEQWNEWVGEPDGNTGIQILLINDNEFHLKVMGIYYNEETKEMFFGFDAQNKLDRNINIQFNEWKIDESTFNLSYEEPHYLKKCSEVRGFQKSVERTYLESWDSIIIEINLLDAETNLIIREFEFQIEKRLVQVF</sequence>
<reference evidence="1 2" key="1">
    <citation type="submission" date="2023-06" db="EMBL/GenBank/DDBJ databases">
        <title>Sporosarcina sp. nov., isolated from Korean tranditional fermented seafood 'Jeotgal'.</title>
        <authorList>
            <person name="Yang A.I."/>
            <person name="Shin N.-R."/>
        </authorList>
    </citation>
    <scope>NUCLEOTIDE SEQUENCE [LARGE SCALE GENOMIC DNA]</scope>
    <source>
        <strain evidence="1 2">T2O-4</strain>
    </source>
</reference>
<gene>
    <name evidence="1" type="ORF">QWT69_13495</name>
</gene>
<dbReference type="RefSeq" id="WP_317966432.1">
    <property type="nucleotide sequence ID" value="NZ_CP129118.1"/>
</dbReference>
<proteinExistence type="predicted"/>
<evidence type="ECO:0000313" key="2">
    <source>
        <dbReference type="Proteomes" id="UP001303902"/>
    </source>
</evidence>
<organism evidence="1 2">
    <name type="scientific">Sporosarcina oncorhynchi</name>
    <dbReference type="NCBI Taxonomy" id="3056444"/>
    <lineage>
        <taxon>Bacteria</taxon>
        <taxon>Bacillati</taxon>
        <taxon>Bacillota</taxon>
        <taxon>Bacilli</taxon>
        <taxon>Bacillales</taxon>
        <taxon>Caryophanaceae</taxon>
        <taxon>Sporosarcina</taxon>
    </lineage>
</organism>